<name>A0A238FK70_9BASI</name>
<dbReference type="Proteomes" id="UP000198372">
    <property type="component" value="Unassembled WGS sequence"/>
</dbReference>
<dbReference type="AlphaFoldDB" id="A0A238FK70"/>
<keyword evidence="2" id="KW-1185">Reference proteome</keyword>
<gene>
    <name evidence="1" type="ORF">BQ2448_4978</name>
</gene>
<reference evidence="2" key="1">
    <citation type="submission" date="2016-09" db="EMBL/GenBank/DDBJ databases">
        <authorList>
            <person name="Jeantristanb JTB J.-T."/>
            <person name="Ricardo R."/>
        </authorList>
    </citation>
    <scope>NUCLEOTIDE SEQUENCE [LARGE SCALE GENOMIC DNA]</scope>
</reference>
<organism evidence="1 2">
    <name type="scientific">Microbotryum intermedium</name>
    <dbReference type="NCBI Taxonomy" id="269621"/>
    <lineage>
        <taxon>Eukaryota</taxon>
        <taxon>Fungi</taxon>
        <taxon>Dikarya</taxon>
        <taxon>Basidiomycota</taxon>
        <taxon>Pucciniomycotina</taxon>
        <taxon>Microbotryomycetes</taxon>
        <taxon>Microbotryales</taxon>
        <taxon>Microbotryaceae</taxon>
        <taxon>Microbotryum</taxon>
    </lineage>
</organism>
<evidence type="ECO:0000313" key="2">
    <source>
        <dbReference type="Proteomes" id="UP000198372"/>
    </source>
</evidence>
<sequence>MTIAINITADGVSLPNDLALSAVNKFWSQASTSRSSRTASTLGPDGQHVDDNGSIYVKAFPHPLPFVEVRHLAGGGAALAATEAWRISNSTSDKNGRPIRGRKYKAESAIAGEDCSPDPSSVPWTNKLISTGTFGSVVVFCDVS</sequence>
<dbReference type="EMBL" id="FMSP01000008">
    <property type="protein sequence ID" value="SCV72284.1"/>
    <property type="molecule type" value="Genomic_DNA"/>
</dbReference>
<evidence type="ECO:0000313" key="1">
    <source>
        <dbReference type="EMBL" id="SCV72284.1"/>
    </source>
</evidence>
<proteinExistence type="predicted"/>
<protein>
    <submittedName>
        <fullName evidence="1">BQ2448_4978 protein</fullName>
    </submittedName>
</protein>
<accession>A0A238FK70</accession>